<dbReference type="InterPro" id="IPR050360">
    <property type="entry name" value="MFS_Sugar_Transporters"/>
</dbReference>
<protein>
    <recommendedName>
        <fullName evidence="9">Major facilitator superfamily (MFS) profile domain-containing protein</fullName>
    </recommendedName>
</protein>
<dbReference type="InterPro" id="IPR005829">
    <property type="entry name" value="Sugar_transporter_CS"/>
</dbReference>
<feature type="transmembrane region" description="Helical" evidence="8">
    <location>
        <begin position="166"/>
        <end position="184"/>
    </location>
</feature>
<keyword evidence="3 7" id="KW-0813">Transport</keyword>
<dbReference type="OrthoDB" id="4142200at2759"/>
<keyword evidence="6 8" id="KW-0472">Membrane</keyword>
<dbReference type="Proteomes" id="UP000191285">
    <property type="component" value="Unassembled WGS sequence"/>
</dbReference>
<dbReference type="GO" id="GO:0016020">
    <property type="term" value="C:membrane"/>
    <property type="evidence" value="ECO:0007669"/>
    <property type="project" value="UniProtKB-SubCell"/>
</dbReference>
<evidence type="ECO:0000256" key="6">
    <source>
        <dbReference type="ARBA" id="ARBA00023136"/>
    </source>
</evidence>
<evidence type="ECO:0000313" key="10">
    <source>
        <dbReference type="EMBL" id="OQE17945.1"/>
    </source>
</evidence>
<dbReference type="Gene3D" id="1.20.1250.20">
    <property type="entry name" value="MFS general substrate transporter like domains"/>
    <property type="match status" value="1"/>
</dbReference>
<feature type="transmembrane region" description="Helical" evidence="8">
    <location>
        <begin position="353"/>
        <end position="374"/>
    </location>
</feature>
<dbReference type="InterPro" id="IPR005828">
    <property type="entry name" value="MFS_sugar_transport-like"/>
</dbReference>
<feature type="transmembrane region" description="Helical" evidence="8">
    <location>
        <begin position="111"/>
        <end position="129"/>
    </location>
</feature>
<dbReference type="PROSITE" id="PS00217">
    <property type="entry name" value="SUGAR_TRANSPORT_2"/>
    <property type="match status" value="1"/>
</dbReference>
<dbReference type="PROSITE" id="PS50850">
    <property type="entry name" value="MFS"/>
    <property type="match status" value="1"/>
</dbReference>
<evidence type="ECO:0000313" key="11">
    <source>
        <dbReference type="Proteomes" id="UP000191285"/>
    </source>
</evidence>
<feature type="transmembrane region" description="Helical" evidence="8">
    <location>
        <begin position="228"/>
        <end position="248"/>
    </location>
</feature>
<feature type="transmembrane region" description="Helical" evidence="8">
    <location>
        <begin position="432"/>
        <end position="456"/>
    </location>
</feature>
<evidence type="ECO:0000256" key="3">
    <source>
        <dbReference type="ARBA" id="ARBA00022448"/>
    </source>
</evidence>
<feature type="transmembrane region" description="Helical" evidence="8">
    <location>
        <begin position="324"/>
        <end position="347"/>
    </location>
</feature>
<dbReference type="NCBIfam" id="TIGR00879">
    <property type="entry name" value="SP"/>
    <property type="match status" value="1"/>
</dbReference>
<accession>A0A1V6SVB3</accession>
<reference evidence="11" key="1">
    <citation type="journal article" date="2017" name="Nat. Microbiol.">
        <title>Global analysis of biosynthetic gene clusters reveals vast potential of secondary metabolite production in Penicillium species.</title>
        <authorList>
            <person name="Nielsen J.C."/>
            <person name="Grijseels S."/>
            <person name="Prigent S."/>
            <person name="Ji B."/>
            <person name="Dainat J."/>
            <person name="Nielsen K.F."/>
            <person name="Frisvad J.C."/>
            <person name="Workman M."/>
            <person name="Nielsen J."/>
        </authorList>
    </citation>
    <scope>NUCLEOTIDE SEQUENCE [LARGE SCALE GENOMIC DNA]</scope>
    <source>
        <strain evidence="11">IBT 24891</strain>
    </source>
</reference>
<dbReference type="GO" id="GO:0005351">
    <property type="term" value="F:carbohydrate:proton symporter activity"/>
    <property type="evidence" value="ECO:0007669"/>
    <property type="project" value="TreeGrafter"/>
</dbReference>
<gene>
    <name evidence="10" type="ORF">PENSTE_c019G00266</name>
</gene>
<dbReference type="InterPro" id="IPR036259">
    <property type="entry name" value="MFS_trans_sf"/>
</dbReference>
<evidence type="ECO:0000256" key="8">
    <source>
        <dbReference type="SAM" id="Phobius"/>
    </source>
</evidence>
<keyword evidence="5 8" id="KW-1133">Transmembrane helix</keyword>
<feature type="transmembrane region" description="Helical" evidence="8">
    <location>
        <begin position="468"/>
        <end position="487"/>
    </location>
</feature>
<feature type="transmembrane region" description="Helical" evidence="8">
    <location>
        <begin position="49"/>
        <end position="71"/>
    </location>
</feature>
<keyword evidence="4 8" id="KW-0812">Transmembrane</keyword>
<dbReference type="FunFam" id="1.20.1250.20:FF:000026">
    <property type="entry name" value="MFS quinate transporter QutD"/>
    <property type="match status" value="1"/>
</dbReference>
<feature type="transmembrane region" description="Helical" evidence="8">
    <location>
        <begin position="141"/>
        <end position="160"/>
    </location>
</feature>
<dbReference type="PRINTS" id="PR00171">
    <property type="entry name" value="SUGRTRNSPORT"/>
</dbReference>
<evidence type="ECO:0000256" key="7">
    <source>
        <dbReference type="RuleBase" id="RU003346"/>
    </source>
</evidence>
<feature type="transmembrane region" description="Helical" evidence="8">
    <location>
        <begin position="381"/>
        <end position="404"/>
    </location>
</feature>
<evidence type="ECO:0000256" key="2">
    <source>
        <dbReference type="ARBA" id="ARBA00010992"/>
    </source>
</evidence>
<comment type="similarity">
    <text evidence="2 7">Belongs to the major facilitator superfamily. Sugar transporter (TC 2.A.1.1) family.</text>
</comment>
<feature type="transmembrane region" description="Helical" evidence="8">
    <location>
        <begin position="499"/>
        <end position="517"/>
    </location>
</feature>
<sequence length="585" mass="64628">MDLAETLVLYFNPGCPCSSLAFSSFFITLIVVFPLQYSSSWAFETVKMGYTIGNIYVITTVAVIGGALFGFDISSMSAILGTQQYRCFFNQTGVNKEGECGGPTSSTQGGISAAMPGGSFVGALVSGILTDWLGRRRAIQVGSIIWCIGSAISCSSFSIAQLVVGRFINGLSVGILSAQVPVYVAELAQPSKRGTVVGAQQWAITWGILIMFYVSYGSSFLDGPSAWRLPWGLQMIPAVFLFFMVFIMPESPRWLAKHDRWEEAHEVLALVHAKGDRNDAFVQTELQEIRDMVEFERQNSDASYLDLFKPNMIYRTHIGMFTQIWSQLTGMNVMMLYITYVFGMAGLSGNANLVASSIQYVINVVMTIFALLFIDRWGRRVPLLIGSTLMMTWMFANAGIMASYGKPAPPGGLNNTREQSWDLGDSPAAAKGVIACTYLFVASFAPTWGPVSWIYPPELYPLRLRGKAVAVSTASNWIFNFALSYFVPPAFENIKWKVYLVFGVFCFAMTIHVFFAFPETAGKTLEDVDLMFTTPGLKPWKTSVQFQHVRQLETGVIQSEKMAEFREERTESLGKEAGPVSKAEV</sequence>
<keyword evidence="11" id="KW-1185">Reference proteome</keyword>
<feature type="transmembrane region" description="Helical" evidence="8">
    <location>
        <begin position="196"/>
        <end position="216"/>
    </location>
</feature>
<dbReference type="PROSITE" id="PS00216">
    <property type="entry name" value="SUGAR_TRANSPORT_1"/>
    <property type="match status" value="1"/>
</dbReference>
<organism evidence="10 11">
    <name type="scientific">Penicillium steckii</name>
    <dbReference type="NCBI Taxonomy" id="303698"/>
    <lineage>
        <taxon>Eukaryota</taxon>
        <taxon>Fungi</taxon>
        <taxon>Dikarya</taxon>
        <taxon>Ascomycota</taxon>
        <taxon>Pezizomycotina</taxon>
        <taxon>Eurotiomycetes</taxon>
        <taxon>Eurotiomycetidae</taxon>
        <taxon>Eurotiales</taxon>
        <taxon>Aspergillaceae</taxon>
        <taxon>Penicillium</taxon>
    </lineage>
</organism>
<name>A0A1V6SVB3_9EURO</name>
<evidence type="ECO:0000256" key="4">
    <source>
        <dbReference type="ARBA" id="ARBA00022692"/>
    </source>
</evidence>
<feature type="transmembrane region" description="Helical" evidence="8">
    <location>
        <begin position="20"/>
        <end position="37"/>
    </location>
</feature>
<dbReference type="EMBL" id="MLKD01000019">
    <property type="protein sequence ID" value="OQE17945.1"/>
    <property type="molecule type" value="Genomic_DNA"/>
</dbReference>
<dbReference type="SUPFAM" id="SSF103473">
    <property type="entry name" value="MFS general substrate transporter"/>
    <property type="match status" value="1"/>
</dbReference>
<dbReference type="InterPro" id="IPR020846">
    <property type="entry name" value="MFS_dom"/>
</dbReference>
<dbReference type="CDD" id="cd17356">
    <property type="entry name" value="MFS_HXT"/>
    <property type="match status" value="1"/>
</dbReference>
<proteinExistence type="inferred from homology"/>
<dbReference type="PANTHER" id="PTHR48022:SF7">
    <property type="entry name" value="MAJOR FACILITATOR SUPERFAMILY (MFS) PROFILE DOMAIN-CONTAINING PROTEIN-RELATED"/>
    <property type="match status" value="1"/>
</dbReference>
<comment type="subcellular location">
    <subcellularLocation>
        <location evidence="1">Membrane</location>
        <topology evidence="1">Multi-pass membrane protein</topology>
    </subcellularLocation>
</comment>
<evidence type="ECO:0000259" key="9">
    <source>
        <dbReference type="PROSITE" id="PS50850"/>
    </source>
</evidence>
<feature type="domain" description="Major facilitator superfamily (MFS) profile" evidence="9">
    <location>
        <begin position="58"/>
        <end position="521"/>
    </location>
</feature>
<dbReference type="InterPro" id="IPR003663">
    <property type="entry name" value="Sugar/inositol_transpt"/>
</dbReference>
<evidence type="ECO:0000256" key="5">
    <source>
        <dbReference type="ARBA" id="ARBA00022989"/>
    </source>
</evidence>
<dbReference type="AlphaFoldDB" id="A0A1V6SVB3"/>
<dbReference type="PANTHER" id="PTHR48022">
    <property type="entry name" value="PLASTIDIC GLUCOSE TRANSPORTER 4"/>
    <property type="match status" value="1"/>
</dbReference>
<evidence type="ECO:0000256" key="1">
    <source>
        <dbReference type="ARBA" id="ARBA00004141"/>
    </source>
</evidence>
<dbReference type="Pfam" id="PF00083">
    <property type="entry name" value="Sugar_tr"/>
    <property type="match status" value="1"/>
</dbReference>
<comment type="caution">
    <text evidence="10">The sequence shown here is derived from an EMBL/GenBank/DDBJ whole genome shotgun (WGS) entry which is preliminary data.</text>
</comment>